<protein>
    <recommendedName>
        <fullName evidence="8">Zinc transporter ZIP1</fullName>
    </recommendedName>
</protein>
<evidence type="ECO:0000256" key="2">
    <source>
        <dbReference type="ARBA" id="ARBA00022692"/>
    </source>
</evidence>
<accession>A0A8K0KAP5</accession>
<keyword evidence="3 5" id="KW-1133">Transmembrane helix</keyword>
<comment type="caution">
    <text evidence="6">The sequence shown here is derived from an EMBL/GenBank/DDBJ whole genome shotgun (WGS) entry which is preliminary data.</text>
</comment>
<feature type="transmembrane region" description="Helical" evidence="5">
    <location>
        <begin position="71"/>
        <end position="92"/>
    </location>
</feature>
<evidence type="ECO:0000313" key="7">
    <source>
        <dbReference type="Proteomes" id="UP000792457"/>
    </source>
</evidence>
<evidence type="ECO:0000256" key="1">
    <source>
        <dbReference type="ARBA" id="ARBA00004141"/>
    </source>
</evidence>
<dbReference type="Proteomes" id="UP000792457">
    <property type="component" value="Unassembled WGS sequence"/>
</dbReference>
<organism evidence="6 7">
    <name type="scientific">Ladona fulva</name>
    <name type="common">Scarce chaser dragonfly</name>
    <name type="synonym">Libellula fulva</name>
    <dbReference type="NCBI Taxonomy" id="123851"/>
    <lineage>
        <taxon>Eukaryota</taxon>
        <taxon>Metazoa</taxon>
        <taxon>Ecdysozoa</taxon>
        <taxon>Arthropoda</taxon>
        <taxon>Hexapoda</taxon>
        <taxon>Insecta</taxon>
        <taxon>Pterygota</taxon>
        <taxon>Palaeoptera</taxon>
        <taxon>Odonata</taxon>
        <taxon>Epiprocta</taxon>
        <taxon>Anisoptera</taxon>
        <taxon>Libelluloidea</taxon>
        <taxon>Libellulidae</taxon>
        <taxon>Ladona</taxon>
    </lineage>
</organism>
<dbReference type="Pfam" id="PF02535">
    <property type="entry name" value="Zip"/>
    <property type="match status" value="1"/>
</dbReference>
<evidence type="ECO:0008006" key="8">
    <source>
        <dbReference type="Google" id="ProtNLM"/>
    </source>
</evidence>
<reference evidence="6" key="1">
    <citation type="submission" date="2013-04" db="EMBL/GenBank/DDBJ databases">
        <authorList>
            <person name="Qu J."/>
            <person name="Murali S.C."/>
            <person name="Bandaranaike D."/>
            <person name="Bellair M."/>
            <person name="Blankenburg K."/>
            <person name="Chao H."/>
            <person name="Dinh H."/>
            <person name="Doddapaneni H."/>
            <person name="Downs B."/>
            <person name="Dugan-Rocha S."/>
            <person name="Elkadiri S."/>
            <person name="Gnanaolivu R.D."/>
            <person name="Hernandez B."/>
            <person name="Javaid M."/>
            <person name="Jayaseelan J.C."/>
            <person name="Lee S."/>
            <person name="Li M."/>
            <person name="Ming W."/>
            <person name="Munidasa M."/>
            <person name="Muniz J."/>
            <person name="Nguyen L."/>
            <person name="Ongeri F."/>
            <person name="Osuji N."/>
            <person name="Pu L.-L."/>
            <person name="Puazo M."/>
            <person name="Qu C."/>
            <person name="Quiroz J."/>
            <person name="Raj R."/>
            <person name="Weissenberger G."/>
            <person name="Xin Y."/>
            <person name="Zou X."/>
            <person name="Han Y."/>
            <person name="Richards S."/>
            <person name="Worley K."/>
            <person name="Muzny D."/>
            <person name="Gibbs R."/>
        </authorList>
    </citation>
    <scope>NUCLEOTIDE SEQUENCE</scope>
    <source>
        <strain evidence="6">Sampled in the wild</strain>
    </source>
</reference>
<reference evidence="6" key="2">
    <citation type="submission" date="2017-10" db="EMBL/GenBank/DDBJ databases">
        <title>Ladona fulva Genome sequencing and assembly.</title>
        <authorList>
            <person name="Murali S."/>
            <person name="Richards S."/>
            <person name="Bandaranaike D."/>
            <person name="Bellair M."/>
            <person name="Blankenburg K."/>
            <person name="Chao H."/>
            <person name="Dinh H."/>
            <person name="Doddapaneni H."/>
            <person name="Dugan-Rocha S."/>
            <person name="Elkadiri S."/>
            <person name="Gnanaolivu R."/>
            <person name="Hernandez B."/>
            <person name="Skinner E."/>
            <person name="Javaid M."/>
            <person name="Lee S."/>
            <person name="Li M."/>
            <person name="Ming W."/>
            <person name="Munidasa M."/>
            <person name="Muniz J."/>
            <person name="Nguyen L."/>
            <person name="Hughes D."/>
            <person name="Osuji N."/>
            <person name="Pu L.-L."/>
            <person name="Puazo M."/>
            <person name="Qu C."/>
            <person name="Quiroz J."/>
            <person name="Raj R."/>
            <person name="Weissenberger G."/>
            <person name="Xin Y."/>
            <person name="Zou X."/>
            <person name="Han Y."/>
            <person name="Worley K."/>
            <person name="Muzny D."/>
            <person name="Gibbs R."/>
        </authorList>
    </citation>
    <scope>NUCLEOTIDE SEQUENCE</scope>
    <source>
        <strain evidence="6">Sampled in the wild</strain>
    </source>
</reference>
<dbReference type="EMBL" id="KZ308518">
    <property type="protein sequence ID" value="KAG8230903.1"/>
    <property type="molecule type" value="Genomic_DNA"/>
</dbReference>
<evidence type="ECO:0000256" key="4">
    <source>
        <dbReference type="ARBA" id="ARBA00023136"/>
    </source>
</evidence>
<evidence type="ECO:0000256" key="3">
    <source>
        <dbReference type="ARBA" id="ARBA00022989"/>
    </source>
</evidence>
<dbReference type="PANTHER" id="PTHR11040:SF169">
    <property type="entry name" value="FI24038P1"/>
    <property type="match status" value="1"/>
</dbReference>
<name>A0A8K0KAP5_LADFU</name>
<dbReference type="OrthoDB" id="448280at2759"/>
<keyword evidence="2 5" id="KW-0812">Transmembrane</keyword>
<gene>
    <name evidence="6" type="ORF">J437_LFUL002934</name>
</gene>
<dbReference type="InterPro" id="IPR003689">
    <property type="entry name" value="ZIP"/>
</dbReference>
<feature type="transmembrane region" description="Helical" evidence="5">
    <location>
        <begin position="37"/>
        <end position="59"/>
    </location>
</feature>
<keyword evidence="7" id="KW-1185">Reference proteome</keyword>
<dbReference type="GO" id="GO:0005886">
    <property type="term" value="C:plasma membrane"/>
    <property type="evidence" value="ECO:0007669"/>
    <property type="project" value="TreeGrafter"/>
</dbReference>
<dbReference type="GO" id="GO:0005385">
    <property type="term" value="F:zinc ion transmembrane transporter activity"/>
    <property type="evidence" value="ECO:0007669"/>
    <property type="project" value="TreeGrafter"/>
</dbReference>
<dbReference type="PANTHER" id="PTHR11040">
    <property type="entry name" value="ZINC/IRON TRANSPORTER"/>
    <property type="match status" value="1"/>
</dbReference>
<sequence>MVPEEKSSSAFLLLLALSIHSTIEGFAIGVESSARSVLFMLLAVSMHKFVMAFCLGMEMSLPENPLTLRRAAAFLGVFSLTSVLGVFGGILLRMDEQVWGELVCSVLQALAAGALLHVALLEILPRERSRCHQIGLSQFSSVSSGFGLSLLLQYFSD</sequence>
<dbReference type="AlphaFoldDB" id="A0A8K0KAP5"/>
<comment type="subcellular location">
    <subcellularLocation>
        <location evidence="1">Membrane</location>
        <topology evidence="1">Multi-pass membrane protein</topology>
    </subcellularLocation>
</comment>
<evidence type="ECO:0000256" key="5">
    <source>
        <dbReference type="SAM" id="Phobius"/>
    </source>
</evidence>
<feature type="transmembrane region" description="Helical" evidence="5">
    <location>
        <begin position="98"/>
        <end position="124"/>
    </location>
</feature>
<evidence type="ECO:0000313" key="6">
    <source>
        <dbReference type="EMBL" id="KAG8230903.1"/>
    </source>
</evidence>
<keyword evidence="4 5" id="KW-0472">Membrane</keyword>
<proteinExistence type="predicted"/>